<dbReference type="Gene3D" id="3.30.420.10">
    <property type="entry name" value="Ribonuclease H-like superfamily/Ribonuclease H"/>
    <property type="match status" value="1"/>
</dbReference>
<accession>A0AAW2UTT4</accession>
<organism evidence="2">
    <name type="scientific">Sesamum latifolium</name>
    <dbReference type="NCBI Taxonomy" id="2727402"/>
    <lineage>
        <taxon>Eukaryota</taxon>
        <taxon>Viridiplantae</taxon>
        <taxon>Streptophyta</taxon>
        <taxon>Embryophyta</taxon>
        <taxon>Tracheophyta</taxon>
        <taxon>Spermatophyta</taxon>
        <taxon>Magnoliopsida</taxon>
        <taxon>eudicotyledons</taxon>
        <taxon>Gunneridae</taxon>
        <taxon>Pentapetalae</taxon>
        <taxon>asterids</taxon>
        <taxon>lamiids</taxon>
        <taxon>Lamiales</taxon>
        <taxon>Pedaliaceae</taxon>
        <taxon>Sesamum</taxon>
    </lineage>
</organism>
<name>A0AAW2UTT4_9LAMI</name>
<dbReference type="Pfam" id="PF13456">
    <property type="entry name" value="RVT_3"/>
    <property type="match status" value="1"/>
</dbReference>
<dbReference type="GO" id="GO:0003676">
    <property type="term" value="F:nucleic acid binding"/>
    <property type="evidence" value="ECO:0007669"/>
    <property type="project" value="InterPro"/>
</dbReference>
<dbReference type="GO" id="GO:0004523">
    <property type="term" value="F:RNA-DNA hybrid ribonuclease activity"/>
    <property type="evidence" value="ECO:0007669"/>
    <property type="project" value="InterPro"/>
</dbReference>
<dbReference type="EMBL" id="JACGWN010000011">
    <property type="protein sequence ID" value="KAL0420639.1"/>
    <property type="molecule type" value="Genomic_DNA"/>
</dbReference>
<dbReference type="Gene3D" id="3.30.70.270">
    <property type="match status" value="1"/>
</dbReference>
<dbReference type="InterPro" id="IPR043502">
    <property type="entry name" value="DNA/RNA_pol_sf"/>
</dbReference>
<dbReference type="InterPro" id="IPR002156">
    <property type="entry name" value="RNaseH_domain"/>
</dbReference>
<proteinExistence type="predicted"/>
<dbReference type="PANTHER" id="PTHR48475:SF2">
    <property type="entry name" value="RIBONUCLEASE H"/>
    <property type="match status" value="1"/>
</dbReference>
<gene>
    <name evidence="2" type="ORF">Slati_3086800</name>
</gene>
<dbReference type="InterPro" id="IPR036397">
    <property type="entry name" value="RNaseH_sf"/>
</dbReference>
<sequence>MVTQRGIEANPLNIKAILDVKAPTNINEVKWLTGRIVALSPFISKATRKSLPFFKVLRKAKNFEWDTSYQQAFEERKNYLAGSPTSQTYSGGHSLPLSFRASNNEVEYEGLVIGMGMAHEARAKHLIAYSDSQLVVKKLIQFPREENVKTDCLSKLASALEDCGTRDITIQYLPKPRAPLIIQAISSTED</sequence>
<reference evidence="2" key="1">
    <citation type="submission" date="2020-06" db="EMBL/GenBank/DDBJ databases">
        <authorList>
            <person name="Li T."/>
            <person name="Hu X."/>
            <person name="Zhang T."/>
            <person name="Song X."/>
            <person name="Zhang H."/>
            <person name="Dai N."/>
            <person name="Sheng W."/>
            <person name="Hou X."/>
            <person name="Wei L."/>
        </authorList>
    </citation>
    <scope>NUCLEOTIDE SEQUENCE</scope>
    <source>
        <strain evidence="2">KEN1</strain>
        <tissue evidence="2">Leaf</tissue>
    </source>
</reference>
<dbReference type="SUPFAM" id="SSF56672">
    <property type="entry name" value="DNA/RNA polymerases"/>
    <property type="match status" value="1"/>
</dbReference>
<feature type="domain" description="RNase H type-1" evidence="1">
    <location>
        <begin position="96"/>
        <end position="141"/>
    </location>
</feature>
<reference evidence="2" key="2">
    <citation type="journal article" date="2024" name="Plant">
        <title>Genomic evolution and insights into agronomic trait innovations of Sesamum species.</title>
        <authorList>
            <person name="Miao H."/>
            <person name="Wang L."/>
            <person name="Qu L."/>
            <person name="Liu H."/>
            <person name="Sun Y."/>
            <person name="Le M."/>
            <person name="Wang Q."/>
            <person name="Wei S."/>
            <person name="Zheng Y."/>
            <person name="Lin W."/>
            <person name="Duan Y."/>
            <person name="Cao H."/>
            <person name="Xiong S."/>
            <person name="Wang X."/>
            <person name="Wei L."/>
            <person name="Li C."/>
            <person name="Ma Q."/>
            <person name="Ju M."/>
            <person name="Zhao R."/>
            <person name="Li G."/>
            <person name="Mu C."/>
            <person name="Tian Q."/>
            <person name="Mei H."/>
            <person name="Zhang T."/>
            <person name="Gao T."/>
            <person name="Zhang H."/>
        </authorList>
    </citation>
    <scope>NUCLEOTIDE SEQUENCE</scope>
    <source>
        <strain evidence="2">KEN1</strain>
    </source>
</reference>
<comment type="caution">
    <text evidence="2">The sequence shown here is derived from an EMBL/GenBank/DDBJ whole genome shotgun (WGS) entry which is preliminary data.</text>
</comment>
<protein>
    <recommendedName>
        <fullName evidence="1">RNase H type-1 domain-containing protein</fullName>
    </recommendedName>
</protein>
<evidence type="ECO:0000313" key="2">
    <source>
        <dbReference type="EMBL" id="KAL0420639.1"/>
    </source>
</evidence>
<dbReference type="PANTHER" id="PTHR48475">
    <property type="entry name" value="RIBONUCLEASE H"/>
    <property type="match status" value="1"/>
</dbReference>
<dbReference type="AlphaFoldDB" id="A0AAW2UTT4"/>
<evidence type="ECO:0000259" key="1">
    <source>
        <dbReference type="Pfam" id="PF13456"/>
    </source>
</evidence>
<dbReference type="InterPro" id="IPR043128">
    <property type="entry name" value="Rev_trsase/Diguanyl_cyclase"/>
</dbReference>